<name>A0ABP1GBR4_9CHLO</name>
<dbReference type="PANTHER" id="PTHR48287">
    <property type="entry name" value="ARM REPEAT SUPERFAMILY PROTEIN"/>
    <property type="match status" value="1"/>
</dbReference>
<evidence type="ECO:0000259" key="5">
    <source>
        <dbReference type="Pfam" id="PF08161"/>
    </source>
</evidence>
<evidence type="ECO:0000256" key="2">
    <source>
        <dbReference type="ARBA" id="ARBA00007690"/>
    </source>
</evidence>
<dbReference type="Gene3D" id="1.25.10.10">
    <property type="entry name" value="Leucine-rich Repeat Variant"/>
    <property type="match status" value="2"/>
</dbReference>
<dbReference type="InterPro" id="IPR057860">
    <property type="entry name" value="HEAT_RRP12_N"/>
</dbReference>
<feature type="compositionally biased region" description="Low complexity" evidence="4">
    <location>
        <begin position="1077"/>
        <end position="1102"/>
    </location>
</feature>
<feature type="compositionally biased region" description="Basic and acidic residues" evidence="4">
    <location>
        <begin position="1139"/>
        <end position="1163"/>
    </location>
</feature>
<dbReference type="EMBL" id="CAXHTA020000017">
    <property type="protein sequence ID" value="CAL5227603.1"/>
    <property type="molecule type" value="Genomic_DNA"/>
</dbReference>
<comment type="subcellular location">
    <subcellularLocation>
        <location evidence="1">Nucleus</location>
    </subcellularLocation>
</comment>
<feature type="compositionally biased region" description="Basic and acidic residues" evidence="4">
    <location>
        <begin position="1175"/>
        <end position="1189"/>
    </location>
</feature>
<reference evidence="7 8" key="1">
    <citation type="submission" date="2024-06" db="EMBL/GenBank/DDBJ databases">
        <authorList>
            <person name="Kraege A."/>
            <person name="Thomma B."/>
        </authorList>
    </citation>
    <scope>NUCLEOTIDE SEQUENCE [LARGE SCALE GENOMIC DNA]</scope>
</reference>
<gene>
    <name evidence="7" type="primary">g10605</name>
    <name evidence="7" type="ORF">VP750_LOCUS9509</name>
</gene>
<evidence type="ECO:0000256" key="3">
    <source>
        <dbReference type="ARBA" id="ARBA00023242"/>
    </source>
</evidence>
<dbReference type="Proteomes" id="UP001497392">
    <property type="component" value="Unassembled WGS sequence"/>
</dbReference>
<evidence type="ECO:0000256" key="1">
    <source>
        <dbReference type="ARBA" id="ARBA00004123"/>
    </source>
</evidence>
<evidence type="ECO:0000313" key="7">
    <source>
        <dbReference type="EMBL" id="CAL5227603.1"/>
    </source>
</evidence>
<dbReference type="SUPFAM" id="SSF48371">
    <property type="entry name" value="ARM repeat"/>
    <property type="match status" value="1"/>
</dbReference>
<dbReference type="Pfam" id="PF25772">
    <property type="entry name" value="HEAT_RRP12_N"/>
    <property type="match status" value="1"/>
</dbReference>
<keyword evidence="8" id="KW-1185">Reference proteome</keyword>
<accession>A0ABP1GBR4</accession>
<feature type="compositionally biased region" description="Low complexity" evidence="4">
    <location>
        <begin position="1213"/>
        <end position="1242"/>
    </location>
</feature>
<comment type="caution">
    <text evidence="7">The sequence shown here is derived from an EMBL/GenBank/DDBJ whole genome shotgun (WGS) entry which is preliminary data.</text>
</comment>
<evidence type="ECO:0000256" key="4">
    <source>
        <dbReference type="SAM" id="MobiDB-lite"/>
    </source>
</evidence>
<feature type="compositionally biased region" description="Basic residues" evidence="4">
    <location>
        <begin position="1311"/>
        <end position="1321"/>
    </location>
</feature>
<dbReference type="InterPro" id="IPR012978">
    <property type="entry name" value="HEAT_RRP12"/>
</dbReference>
<evidence type="ECO:0000313" key="8">
    <source>
        <dbReference type="Proteomes" id="UP001497392"/>
    </source>
</evidence>
<sequence length="1321" mass="140426">MARYNGGELASISEDADVAASILAKHSRSSQPESKQICVVLGAVTEVLKDEGYNPTPTAYFAAVMSLLEKPETQESPQANVIKAVITCLGQLTAAVDPTQWPGAVRPFGLLLQLLLDERPKVRKRAQDAAQSVLAALQDTAARQPASDTVLKMSQQILPGPEAAARMAAQAPGKQRKEAEARIAKATADALHLLGWLRTALPLLPGSTAQEVAGLVVKLYSHRHPLLSRCATDTLAGLCSASSSLPAPALVELLRVVTQSDSAWEVKDQSALVSLIDLIESACMRLHELDSRLAGERLPAAFHALVPLLHAESDGVRFASEQALRRLLTVCFTDELVAASATHLASGRPGAPPAAAAVVAAVCGALGSSTPQAWSSALSVCGALFERLDSRGAQIAQPLVERVGALCAEAAEAEAERDEGGAAAPYESAAAAAMGAAIRHLGPQQVLGILPLNIAEELEGRGKARTWLLPLLRQQARNCQLMYWCTALLPLARQMGSLAAAGGTNLRAMQCRALEAQLWACLPAFASYPTDMPEALRAHARDIGSAFQNREDLRAPICAALIRMCTQTRRILQAGGAAQSMGLAEQIASADSDDEEDEAAGSGATPADYTIDMAKRSVEALQAFSKNWLPLLFTAFLNTKTGQRGTISSTIAAYAAVSEQSLLTGLFHTTLKKFLKVTHDALAEVPAADALTEGGENPSEQRCTFLELALALAGSLDVAAISMLYKALKPALQERDQAVQKRAYKALAFICSARQDFTVPHLKEVLETLLAGVTSSLSAAKRYRLQCLQAAVLLLLAPDAPAVDLGEDAGDMSEDEQRKQVVASLVGEIVLCVKEVNQKTRAAAYGLLVDLGQAMQDAQPPPMPDLDAHMAGMELQGKATGKGGLALLFEMVLGGLVGTSPHMISASVMALARLLHQFANELGGVAPALLPAVLSLLRTKSREVVKSVLGFVKVCAMRLPTEVLEQHLRPILEGLLLWSDDSKNKFKLKVRVIVERMARRCGYDAVAAAMPQGDKRLLSHIQKEMVRKKRTQSRAGSQMDMDEEEEEGGARSLVTRQGATTAGGWNHSKVFSEAASRGATLRTAGRQTARTARTGSRAGTRQGSDKQNMLMASDNGDPVDMLDARTASHAPRSASAGRQRAESSEFARNSEGRMVIREEDVKKGPKPKRRPGGGLDDRASDDSDFDDLRQIGGFRRGMQSASAKSVALADSVATKARTARTARTGAGSARSMAGRSSVGGRSNSAKGTAHSGDRFRAKSKSGGDVKGSSKVEPYAYWPLDRKMLNRRSAKQTSAKRGLDQVVNAAKVGASKGRKAKRQRAQ</sequence>
<feature type="region of interest" description="Disordered" evidence="4">
    <location>
        <begin position="1074"/>
        <end position="1270"/>
    </location>
</feature>
<protein>
    <submittedName>
        <fullName evidence="7">G10605 protein</fullName>
    </submittedName>
</protein>
<feature type="domain" description="RRP12 HEAT" evidence="5">
    <location>
        <begin position="312"/>
        <end position="637"/>
    </location>
</feature>
<feature type="region of interest" description="Disordered" evidence="4">
    <location>
        <begin position="586"/>
        <end position="606"/>
    </location>
</feature>
<evidence type="ECO:0000259" key="6">
    <source>
        <dbReference type="Pfam" id="PF25772"/>
    </source>
</evidence>
<dbReference type="InterPro" id="IPR011989">
    <property type="entry name" value="ARM-like"/>
</dbReference>
<dbReference type="InterPro" id="IPR016024">
    <property type="entry name" value="ARM-type_fold"/>
</dbReference>
<dbReference type="Pfam" id="PF08161">
    <property type="entry name" value="RRP12_HEAT"/>
    <property type="match status" value="1"/>
</dbReference>
<feature type="region of interest" description="Disordered" evidence="4">
    <location>
        <begin position="1025"/>
        <end position="1052"/>
    </location>
</feature>
<dbReference type="InterPro" id="IPR052087">
    <property type="entry name" value="RRP12"/>
</dbReference>
<comment type="similarity">
    <text evidence="2">Belongs to the RRP12 family.</text>
</comment>
<proteinExistence type="inferred from homology"/>
<feature type="compositionally biased region" description="Basic and acidic residues" evidence="4">
    <location>
        <begin position="1251"/>
        <end position="1269"/>
    </location>
</feature>
<organism evidence="7 8">
    <name type="scientific">Coccomyxa viridis</name>
    <dbReference type="NCBI Taxonomy" id="1274662"/>
    <lineage>
        <taxon>Eukaryota</taxon>
        <taxon>Viridiplantae</taxon>
        <taxon>Chlorophyta</taxon>
        <taxon>core chlorophytes</taxon>
        <taxon>Trebouxiophyceae</taxon>
        <taxon>Trebouxiophyceae incertae sedis</taxon>
        <taxon>Coccomyxaceae</taxon>
        <taxon>Coccomyxa</taxon>
    </lineage>
</organism>
<dbReference type="PANTHER" id="PTHR48287:SF1">
    <property type="entry name" value="ARM REPEAT SUPERFAMILY PROTEIN"/>
    <property type="match status" value="1"/>
</dbReference>
<feature type="domain" description="RRP12 N-terminal HEAT" evidence="6">
    <location>
        <begin position="77"/>
        <end position="243"/>
    </location>
</feature>
<keyword evidence="3" id="KW-0539">Nucleus</keyword>
<feature type="region of interest" description="Disordered" evidence="4">
    <location>
        <begin position="1284"/>
        <end position="1321"/>
    </location>
</feature>